<keyword evidence="9" id="KW-1185">Reference proteome</keyword>
<keyword evidence="4 5" id="KW-0067">ATP-binding</keyword>
<keyword evidence="3" id="KW-0418">Kinase</keyword>
<evidence type="ECO:0000256" key="4">
    <source>
        <dbReference type="ARBA" id="ARBA00022840"/>
    </source>
</evidence>
<evidence type="ECO:0000256" key="2">
    <source>
        <dbReference type="ARBA" id="ARBA00022741"/>
    </source>
</evidence>
<proteinExistence type="predicted"/>
<dbReference type="InterPro" id="IPR002372">
    <property type="entry name" value="PQQ_rpt_dom"/>
</dbReference>
<dbReference type="InterPro" id="IPR015943">
    <property type="entry name" value="WD40/YVTN_repeat-like_dom_sf"/>
</dbReference>
<dbReference type="Gene3D" id="3.30.200.20">
    <property type="entry name" value="Phosphorylase Kinase, domain 1"/>
    <property type="match status" value="1"/>
</dbReference>
<dbReference type="InterPro" id="IPR011047">
    <property type="entry name" value="Quinoprotein_ADH-like_sf"/>
</dbReference>
<reference evidence="8 9" key="1">
    <citation type="submission" date="2017-09" db="EMBL/GenBank/DDBJ databases">
        <authorList>
            <person name="Zhang H."/>
            <person name="Hu S."/>
            <person name="Xu J."/>
            <person name="He Z."/>
        </authorList>
    </citation>
    <scope>NUCLEOTIDE SEQUENCE [LARGE SCALE GENOMIC DNA]</scope>
    <source>
        <strain evidence="8 9">TXX3120</strain>
    </source>
</reference>
<dbReference type="SUPFAM" id="SSF50998">
    <property type="entry name" value="Quinoprotein alcohol dehydrogenase-like"/>
    <property type="match status" value="3"/>
</dbReference>
<evidence type="ECO:0000256" key="1">
    <source>
        <dbReference type="ARBA" id="ARBA00022679"/>
    </source>
</evidence>
<dbReference type="InterPro" id="IPR017441">
    <property type="entry name" value="Protein_kinase_ATP_BS"/>
</dbReference>
<dbReference type="KEGG" id="sfug:CNQ36_20105"/>
<feature type="binding site" evidence="5">
    <location>
        <position position="91"/>
    </location>
    <ligand>
        <name>ATP</name>
        <dbReference type="ChEBI" id="CHEBI:30616"/>
    </ligand>
</feature>
<dbReference type="Gene3D" id="2.130.10.10">
    <property type="entry name" value="YVTN repeat-like/Quinoprotein amine dehydrogenase"/>
    <property type="match status" value="1"/>
</dbReference>
<dbReference type="InterPro" id="IPR018391">
    <property type="entry name" value="PQQ_b-propeller_rpt"/>
</dbReference>
<dbReference type="SMART" id="SM00220">
    <property type="entry name" value="S_TKc"/>
    <property type="match status" value="1"/>
</dbReference>
<dbReference type="GO" id="GO:0004674">
    <property type="term" value="F:protein serine/threonine kinase activity"/>
    <property type="evidence" value="ECO:0007669"/>
    <property type="project" value="TreeGrafter"/>
</dbReference>
<protein>
    <recommendedName>
        <fullName evidence="7">Protein kinase domain-containing protein</fullName>
    </recommendedName>
</protein>
<dbReference type="PROSITE" id="PS50011">
    <property type="entry name" value="PROTEIN_KINASE_DOM"/>
    <property type="match status" value="1"/>
</dbReference>
<dbReference type="PROSITE" id="PS00108">
    <property type="entry name" value="PROTEIN_KINASE_ST"/>
    <property type="match status" value="1"/>
</dbReference>
<evidence type="ECO:0000256" key="5">
    <source>
        <dbReference type="PROSITE-ProRule" id="PRU10141"/>
    </source>
</evidence>
<evidence type="ECO:0000313" key="8">
    <source>
        <dbReference type="EMBL" id="AYL37504.1"/>
    </source>
</evidence>
<evidence type="ECO:0000259" key="7">
    <source>
        <dbReference type="PROSITE" id="PS50011"/>
    </source>
</evidence>
<dbReference type="PROSITE" id="PS00107">
    <property type="entry name" value="PROTEIN_KINASE_ATP"/>
    <property type="match status" value="1"/>
</dbReference>
<evidence type="ECO:0000256" key="3">
    <source>
        <dbReference type="ARBA" id="ARBA00022777"/>
    </source>
</evidence>
<dbReference type="PANTHER" id="PTHR43289">
    <property type="entry name" value="MITOGEN-ACTIVATED PROTEIN KINASE KINASE KINASE 20-RELATED"/>
    <property type="match status" value="1"/>
</dbReference>
<dbReference type="Pfam" id="PF00069">
    <property type="entry name" value="Pkinase"/>
    <property type="match status" value="1"/>
</dbReference>
<dbReference type="Gene3D" id="2.40.10.480">
    <property type="match status" value="2"/>
</dbReference>
<evidence type="ECO:0000256" key="6">
    <source>
        <dbReference type="SAM" id="MobiDB-lite"/>
    </source>
</evidence>
<gene>
    <name evidence="8" type="ORF">CNQ36_20105</name>
</gene>
<dbReference type="SMART" id="SM00564">
    <property type="entry name" value="PQQ"/>
    <property type="match status" value="6"/>
</dbReference>
<dbReference type="Pfam" id="PF13360">
    <property type="entry name" value="PQQ_2"/>
    <property type="match status" value="1"/>
</dbReference>
<dbReference type="GO" id="GO:0005524">
    <property type="term" value="F:ATP binding"/>
    <property type="evidence" value="ECO:0007669"/>
    <property type="project" value="UniProtKB-UniRule"/>
</dbReference>
<dbReference type="SUPFAM" id="SSF56112">
    <property type="entry name" value="Protein kinase-like (PK-like)"/>
    <property type="match status" value="1"/>
</dbReference>
<feature type="region of interest" description="Disordered" evidence="6">
    <location>
        <begin position="1"/>
        <end position="47"/>
    </location>
</feature>
<dbReference type="EMBL" id="CP023407">
    <property type="protein sequence ID" value="AYL37504.1"/>
    <property type="molecule type" value="Genomic_DNA"/>
</dbReference>
<accession>A0A494V3D5</accession>
<dbReference type="InterPro" id="IPR011009">
    <property type="entry name" value="Kinase-like_dom_sf"/>
</dbReference>
<feature type="compositionally biased region" description="Gly residues" evidence="6">
    <location>
        <begin position="34"/>
        <end position="46"/>
    </location>
</feature>
<dbReference type="CDD" id="cd14014">
    <property type="entry name" value="STKc_PknB_like"/>
    <property type="match status" value="1"/>
</dbReference>
<evidence type="ECO:0000313" key="9">
    <source>
        <dbReference type="Proteomes" id="UP000282170"/>
    </source>
</evidence>
<dbReference type="AlphaFoldDB" id="A0A494V3D5"/>
<sequence>MFPGRVRRTGGAGRARWEPWGGCRESGAGKARRGGGPAGKRAGGGTVASLPLTAGDPVRVGGYRLLARLGQGGMGRVYLGRSPGGRAVAVKVVRESLLRDEGFRRRFVREVAAARRVTGFFTAAVVDADPEGDPAWLATEYVPGPSLQDAVARHGVWPEQAVRGLGAALAEALGAVHAAGLVHRDLKPSNVLLAPDGPRVIDFGISAAAGDTALTEAGTVIGTPGFIPPEQLRHESSGPAGDVFALGAVLAYAAAGTGPFGGGASHAVNYRVVHEDPDLRGLPPALAEVVARCLAKDPDGRPSVASLLDELGGAEPAGWLPGPVADSAARLRAEVPTAPLTRAGDGTSEPPTAAVPARGRRRLRTALAVATALAVTVTGTVLWNISSGGDESPPSTPPRLEELWSRPLAEGQRMTVRSDEMIYLQNEERHEITALDITDGRKRWGREVPVADIRQDSAYLRDTVGDDIRITGLAGGLLYYGSGDHLFALDAGSGAYRWRYMDDSFHASPVVVGDAAYAHMTSFFYVLDTKTGKKLWDYGYDVNADGDITVTGDTLFVHSGRTLIAVDTRTRKQKWTHQAASEAETDPVVAGGKVYFGTQDGALYAVDEKSGDEVWRRTFEGELWDGRLGGGAGEPEVVDGTVYFENDGYVSAFDADTGRTLWQRKQKADEVTALTVVDGTVLTYDSDGNLTALDARSGKSLWREALIVGDGEDLWLTGNTVYVERDSRVTAYRAAT</sequence>
<dbReference type="InterPro" id="IPR000719">
    <property type="entry name" value="Prot_kinase_dom"/>
</dbReference>
<feature type="domain" description="Protein kinase" evidence="7">
    <location>
        <begin position="63"/>
        <end position="320"/>
    </location>
</feature>
<organism evidence="8 9">
    <name type="scientific">Streptomyces fungicidicus</name>
    <dbReference type="NCBI Taxonomy" id="68203"/>
    <lineage>
        <taxon>Bacteria</taxon>
        <taxon>Bacillati</taxon>
        <taxon>Actinomycetota</taxon>
        <taxon>Actinomycetes</taxon>
        <taxon>Kitasatosporales</taxon>
        <taxon>Streptomycetaceae</taxon>
        <taxon>Streptomyces</taxon>
    </lineage>
</organism>
<keyword evidence="2 5" id="KW-0547">Nucleotide-binding</keyword>
<dbReference type="Gene3D" id="1.10.510.10">
    <property type="entry name" value="Transferase(Phosphotransferase) domain 1"/>
    <property type="match status" value="1"/>
</dbReference>
<dbReference type="Proteomes" id="UP000282170">
    <property type="component" value="Chromosome"/>
</dbReference>
<dbReference type="InterPro" id="IPR008271">
    <property type="entry name" value="Ser/Thr_kinase_AS"/>
</dbReference>
<name>A0A494V3D5_9ACTN</name>
<keyword evidence="1" id="KW-0808">Transferase</keyword>
<dbReference type="PANTHER" id="PTHR43289:SF34">
    <property type="entry name" value="SERINE_THREONINE-PROTEIN KINASE YBDM-RELATED"/>
    <property type="match status" value="1"/>
</dbReference>